<dbReference type="Pfam" id="PF13920">
    <property type="entry name" value="zf-C3HC4_3"/>
    <property type="match status" value="2"/>
</dbReference>
<dbReference type="CDD" id="cd16726">
    <property type="entry name" value="RING-HC_MIB2_rpt1"/>
    <property type="match status" value="1"/>
</dbReference>
<keyword evidence="9 15" id="KW-0863">Zinc-finger</keyword>
<evidence type="ECO:0000256" key="1">
    <source>
        <dbReference type="ARBA" id="ARBA00000900"/>
    </source>
</evidence>
<name>A0A9P0EW35_BEMTA</name>
<dbReference type="PROSITE" id="PS50089">
    <property type="entry name" value="ZF_RING_2"/>
    <property type="match status" value="2"/>
</dbReference>
<dbReference type="PROSITE" id="PS01357">
    <property type="entry name" value="ZF_ZZ_1"/>
    <property type="match status" value="1"/>
</dbReference>
<dbReference type="InterPro" id="IPR043145">
    <property type="entry name" value="Znf_ZZ_sf"/>
</dbReference>
<dbReference type="Proteomes" id="UP001152759">
    <property type="component" value="Chromosome 1"/>
</dbReference>
<dbReference type="CDD" id="cd16520">
    <property type="entry name" value="RING-HC_MIBs-like"/>
    <property type="match status" value="1"/>
</dbReference>
<gene>
    <name evidence="19" type="ORF">BEMITA_LOCUS888</name>
</gene>
<feature type="domain" description="RING-type" evidence="16">
    <location>
        <begin position="925"/>
        <end position="958"/>
    </location>
</feature>
<dbReference type="PROSITE" id="PS50135">
    <property type="entry name" value="ZF_ZZ_2"/>
    <property type="match status" value="1"/>
</dbReference>
<keyword evidence="8" id="KW-0677">Repeat</keyword>
<evidence type="ECO:0000256" key="14">
    <source>
        <dbReference type="PROSITE-ProRule" id="PRU00023"/>
    </source>
</evidence>
<dbReference type="Pfam" id="PF00569">
    <property type="entry name" value="ZZ"/>
    <property type="match status" value="1"/>
</dbReference>
<dbReference type="EC" id="2.3.2.27" evidence="4"/>
<evidence type="ECO:0000259" key="18">
    <source>
        <dbReference type="PROSITE" id="PS51416"/>
    </source>
</evidence>
<dbReference type="PROSITE" id="PS51416">
    <property type="entry name" value="MIB_HERC2"/>
    <property type="match status" value="2"/>
</dbReference>
<dbReference type="GO" id="GO:0061630">
    <property type="term" value="F:ubiquitin protein ligase activity"/>
    <property type="evidence" value="ECO:0007669"/>
    <property type="project" value="UniProtKB-EC"/>
</dbReference>
<feature type="repeat" description="ANK" evidence="14">
    <location>
        <begin position="637"/>
        <end position="661"/>
    </location>
</feature>
<dbReference type="PRINTS" id="PR01415">
    <property type="entry name" value="ANKYRIN"/>
</dbReference>
<dbReference type="SMART" id="SM00291">
    <property type="entry name" value="ZnF_ZZ"/>
    <property type="match status" value="1"/>
</dbReference>
<dbReference type="InterPro" id="IPR000433">
    <property type="entry name" value="Znf_ZZ"/>
</dbReference>
<keyword evidence="7" id="KW-0479">Metal-binding</keyword>
<feature type="repeat" description="ANK" evidence="14">
    <location>
        <begin position="536"/>
        <end position="568"/>
    </location>
</feature>
<dbReference type="Gene3D" id="2.30.30.40">
    <property type="entry name" value="SH3 Domains"/>
    <property type="match status" value="2"/>
</dbReference>
<reference evidence="19" key="1">
    <citation type="submission" date="2021-12" db="EMBL/GenBank/DDBJ databases">
        <authorList>
            <person name="King R."/>
        </authorList>
    </citation>
    <scope>NUCLEOTIDE SEQUENCE</scope>
</reference>
<dbReference type="FunFam" id="3.30.60.90:FF:000004">
    <property type="entry name" value="Putative E3 ubiquitin-protein ligase MIB2"/>
    <property type="match status" value="1"/>
</dbReference>
<dbReference type="GO" id="GO:0007219">
    <property type="term" value="P:Notch signaling pathway"/>
    <property type="evidence" value="ECO:0007669"/>
    <property type="project" value="UniProtKB-KW"/>
</dbReference>
<feature type="domain" description="MIB/HERC2" evidence="18">
    <location>
        <begin position="142"/>
        <end position="220"/>
    </location>
</feature>
<sequence length="968" mass="106467">MIGIGTRVVRGPDWKWGNQDGGEGHVGTVVEVGKAGSEASPDKTVVVLWDSGARTNYRVGYDDAFDLRICDNAPAGVKHQNIICNSCKIHGISGIRFKCAQCYDYDLCSQCYMNDKHDISHTFLRFDTSVSYGVELEPRRGCQKSQLRGIFIGARVIRGPDWDWGDQDGGEGKLGRVIGIRGWENESSRSVANVTWSTGSTNVYRLGHKGKVDLKYVQEATGGPYYKTHLPVLGKAAETIENIPAVPTLPEGQRHLTFNVGDKVKVLMDIDTLKGMQEGHGGWNPRMAEYIGKIGIVHRVTDRGDIRVQYEGCNNRWTFHAGALTKINNTFAPGDIVKLTEDVQKMKELQRGHGEWIEVMANAAGKLGKVIKLYADGDLRVLVDGQTWTLNPLNVSLVPGSTTELNNTLAAIAPRSNHSSPLTSLLSGMHDCHLDVTKADKLVREAAQGNISVIRDFIVKHPDKVDCQSDGKTCLQVACHQGHMKLVCYLLTSGASVEMADNEGDTALHYSAFGNQPEIMKLLLEHGANINTVNKSQCTALHVAVNKQHPHCVRVLLRHNANVNLQDSYGDTALHDAIGKDNFNIIDMLCDTPGIDYTLQNNRGFNVLHHAALKGNNYVTERVLTFARQMVDARKDDGFAALHLAALNGHTAVTETLISQGHAVVNIRNNRKQTPLLLAVSQGHCSVVELLVSMGADIMVEDEDGDTALHLALIKRSSMVGKISELESPTIFGIYQQLGGRSIGHPVALAIACYLVQEGCPLEKPNKKGKTGLDLIADTPMVDILKHYVTSSQSVEPRQPSTELMSPSSNNFDAAFLKTEVAEDALNELLNASESEVEPPRSIPVECTVCSELNKENILFEPCGHRIACEDCSSRMKKCLKCGVIISKRLSQDGRTIACRSRHSSAERMRYLEDKMTEIEEAQLCSICMERKRNVAFLCGHGSCKKCSLTLKICHMCRKQITKKIDLY</sequence>
<evidence type="ECO:0000256" key="7">
    <source>
        <dbReference type="ARBA" id="ARBA00022723"/>
    </source>
</evidence>
<dbReference type="InterPro" id="IPR036770">
    <property type="entry name" value="Ankyrin_rpt-contain_sf"/>
</dbReference>
<feature type="repeat" description="ANK" evidence="14">
    <location>
        <begin position="470"/>
        <end position="502"/>
    </location>
</feature>
<comment type="pathway">
    <text evidence="3">Protein modification; protein ubiquitination.</text>
</comment>
<dbReference type="OrthoDB" id="2122982at2759"/>
<dbReference type="InterPro" id="IPR037252">
    <property type="entry name" value="Mib_Herc2_sf"/>
</dbReference>
<dbReference type="AlphaFoldDB" id="A0A9P0EW35"/>
<feature type="domain" description="MIB/HERC2" evidence="18">
    <location>
        <begin position="1"/>
        <end position="73"/>
    </location>
</feature>
<dbReference type="PROSITE" id="PS50088">
    <property type="entry name" value="ANK_REPEAT"/>
    <property type="match status" value="5"/>
</dbReference>
<evidence type="ECO:0000256" key="9">
    <source>
        <dbReference type="ARBA" id="ARBA00022771"/>
    </source>
</evidence>
<evidence type="ECO:0000256" key="6">
    <source>
        <dbReference type="ARBA" id="ARBA00022679"/>
    </source>
</evidence>
<comment type="subcellular location">
    <subcellularLocation>
        <location evidence="2">Cytoplasm</location>
    </subcellularLocation>
</comment>
<keyword evidence="12" id="KW-0914">Notch signaling pathway</keyword>
<dbReference type="GO" id="GO:0008270">
    <property type="term" value="F:zinc ion binding"/>
    <property type="evidence" value="ECO:0007669"/>
    <property type="project" value="UniProtKB-KW"/>
</dbReference>
<organism evidence="19 20">
    <name type="scientific">Bemisia tabaci</name>
    <name type="common">Sweetpotato whitefly</name>
    <name type="synonym">Aleurodes tabaci</name>
    <dbReference type="NCBI Taxonomy" id="7038"/>
    <lineage>
        <taxon>Eukaryota</taxon>
        <taxon>Metazoa</taxon>
        <taxon>Ecdysozoa</taxon>
        <taxon>Arthropoda</taxon>
        <taxon>Hexapoda</taxon>
        <taxon>Insecta</taxon>
        <taxon>Pterygota</taxon>
        <taxon>Neoptera</taxon>
        <taxon>Paraneoptera</taxon>
        <taxon>Hemiptera</taxon>
        <taxon>Sternorrhyncha</taxon>
        <taxon>Aleyrodoidea</taxon>
        <taxon>Aleyrodidae</taxon>
        <taxon>Aleyrodinae</taxon>
        <taxon>Bemisia</taxon>
    </lineage>
</organism>
<dbReference type="InterPro" id="IPR013083">
    <property type="entry name" value="Znf_RING/FYVE/PHD"/>
</dbReference>
<dbReference type="Gene3D" id="3.30.60.90">
    <property type="match status" value="1"/>
</dbReference>
<dbReference type="GO" id="GO:0005737">
    <property type="term" value="C:cytoplasm"/>
    <property type="evidence" value="ECO:0007669"/>
    <property type="project" value="UniProtKB-SubCell"/>
</dbReference>
<dbReference type="FunFam" id="2.30.30.40:FF:000078">
    <property type="entry name" value="Putative e3 ubiquitin-protein ligase mib2"/>
    <property type="match status" value="1"/>
</dbReference>
<evidence type="ECO:0000256" key="5">
    <source>
        <dbReference type="ARBA" id="ARBA00022490"/>
    </source>
</evidence>
<keyword evidence="20" id="KW-1185">Reference proteome</keyword>
<dbReference type="Pfam" id="PF13857">
    <property type="entry name" value="Ank_5"/>
    <property type="match status" value="1"/>
</dbReference>
<feature type="repeat" description="ANK" evidence="14">
    <location>
        <begin position="503"/>
        <end position="535"/>
    </location>
</feature>
<evidence type="ECO:0000256" key="3">
    <source>
        <dbReference type="ARBA" id="ARBA00004906"/>
    </source>
</evidence>
<dbReference type="EMBL" id="OU963862">
    <property type="protein sequence ID" value="CAH0381218.1"/>
    <property type="molecule type" value="Genomic_DNA"/>
</dbReference>
<evidence type="ECO:0000313" key="20">
    <source>
        <dbReference type="Proteomes" id="UP001152759"/>
    </source>
</evidence>
<dbReference type="Pfam" id="PF18346">
    <property type="entry name" value="SH3_15"/>
    <property type="match status" value="2"/>
</dbReference>
<feature type="domain" description="ZZ-type" evidence="17">
    <location>
        <begin position="79"/>
        <end position="131"/>
    </location>
</feature>
<keyword evidence="13 14" id="KW-0040">ANK repeat</keyword>
<evidence type="ECO:0000256" key="2">
    <source>
        <dbReference type="ARBA" id="ARBA00004496"/>
    </source>
</evidence>
<dbReference type="InterPro" id="IPR002110">
    <property type="entry name" value="Ankyrin_rpt"/>
</dbReference>
<dbReference type="FunFam" id="2.30.30.40:FF:000044">
    <property type="entry name" value="E3 ubiquitin-protein ligase MIB2, putative"/>
    <property type="match status" value="1"/>
</dbReference>
<evidence type="ECO:0000256" key="10">
    <source>
        <dbReference type="ARBA" id="ARBA00022786"/>
    </source>
</evidence>
<comment type="catalytic activity">
    <reaction evidence="1">
        <text>S-ubiquitinyl-[E2 ubiquitin-conjugating enzyme]-L-cysteine + [acceptor protein]-L-lysine = [E2 ubiquitin-conjugating enzyme]-L-cysteine + N(6)-ubiquitinyl-[acceptor protein]-L-lysine.</text>
        <dbReference type="EC" id="2.3.2.27"/>
    </reaction>
</comment>
<dbReference type="Gene3D" id="1.25.40.20">
    <property type="entry name" value="Ankyrin repeat-containing domain"/>
    <property type="match status" value="3"/>
</dbReference>
<evidence type="ECO:0000256" key="15">
    <source>
        <dbReference type="PROSITE-ProRule" id="PRU00228"/>
    </source>
</evidence>
<dbReference type="SUPFAM" id="SSF57850">
    <property type="entry name" value="RING/U-box"/>
    <property type="match status" value="1"/>
</dbReference>
<evidence type="ECO:0000256" key="4">
    <source>
        <dbReference type="ARBA" id="ARBA00012483"/>
    </source>
</evidence>
<dbReference type="PANTHER" id="PTHR24202">
    <property type="entry name" value="E3 UBIQUITIN-PROTEIN LIGASE MIB2"/>
    <property type="match status" value="1"/>
</dbReference>
<feature type="domain" description="RING-type" evidence="16">
    <location>
        <begin position="847"/>
        <end position="882"/>
    </location>
</feature>
<dbReference type="Pfam" id="PF06701">
    <property type="entry name" value="MIB_HERC2"/>
    <property type="match status" value="2"/>
</dbReference>
<evidence type="ECO:0000259" key="16">
    <source>
        <dbReference type="PROSITE" id="PS50089"/>
    </source>
</evidence>
<dbReference type="GO" id="GO:0016567">
    <property type="term" value="P:protein ubiquitination"/>
    <property type="evidence" value="ECO:0007669"/>
    <property type="project" value="InterPro"/>
</dbReference>
<evidence type="ECO:0000259" key="17">
    <source>
        <dbReference type="PROSITE" id="PS50135"/>
    </source>
</evidence>
<dbReference type="Pfam" id="PF00023">
    <property type="entry name" value="Ank"/>
    <property type="match status" value="1"/>
</dbReference>
<dbReference type="PROSITE" id="PS50297">
    <property type="entry name" value="ANK_REP_REGION"/>
    <property type="match status" value="5"/>
</dbReference>
<evidence type="ECO:0000313" key="19">
    <source>
        <dbReference type="EMBL" id="CAH0381218.1"/>
    </source>
</evidence>
<dbReference type="InterPro" id="IPR010606">
    <property type="entry name" value="Mib_Herc2"/>
</dbReference>
<evidence type="ECO:0000256" key="13">
    <source>
        <dbReference type="ARBA" id="ARBA00023043"/>
    </source>
</evidence>
<evidence type="ECO:0000256" key="12">
    <source>
        <dbReference type="ARBA" id="ARBA00022976"/>
    </source>
</evidence>
<dbReference type="Pfam" id="PF12796">
    <property type="entry name" value="Ank_2"/>
    <property type="match status" value="1"/>
</dbReference>
<dbReference type="InterPro" id="IPR001841">
    <property type="entry name" value="Znf_RING"/>
</dbReference>
<dbReference type="Gene3D" id="3.30.40.10">
    <property type="entry name" value="Zinc/RING finger domain, C3HC4 (zinc finger)"/>
    <property type="match status" value="2"/>
</dbReference>
<dbReference type="SUPFAM" id="SSF159034">
    <property type="entry name" value="Mib/herc2 domain-like"/>
    <property type="match status" value="2"/>
</dbReference>
<keyword evidence="10" id="KW-0833">Ubl conjugation pathway</keyword>
<evidence type="ECO:0000256" key="8">
    <source>
        <dbReference type="ARBA" id="ARBA00022737"/>
    </source>
</evidence>
<dbReference type="InterPro" id="IPR040847">
    <property type="entry name" value="SH3_15"/>
</dbReference>
<keyword evidence="11" id="KW-0862">Zinc</keyword>
<dbReference type="PANTHER" id="PTHR24202:SF4">
    <property type="entry name" value="E3 UBIQUITIN-PROTEIN LIGASE MIB2-RELATED"/>
    <property type="match status" value="1"/>
</dbReference>
<evidence type="ECO:0000256" key="11">
    <source>
        <dbReference type="ARBA" id="ARBA00022833"/>
    </source>
</evidence>
<proteinExistence type="predicted"/>
<accession>A0A9P0EW35</accession>
<feature type="repeat" description="ANK" evidence="14">
    <location>
        <begin position="671"/>
        <end position="703"/>
    </location>
</feature>
<keyword evidence="5" id="KW-0963">Cytoplasm</keyword>
<dbReference type="SMART" id="SM00184">
    <property type="entry name" value="RING"/>
    <property type="match status" value="2"/>
</dbReference>
<dbReference type="SUPFAM" id="SSF48403">
    <property type="entry name" value="Ankyrin repeat"/>
    <property type="match status" value="1"/>
</dbReference>
<dbReference type="SMART" id="SM00248">
    <property type="entry name" value="ANK"/>
    <property type="match status" value="8"/>
</dbReference>
<dbReference type="KEGG" id="btab:109041293"/>
<keyword evidence="6" id="KW-0808">Transferase</keyword>
<dbReference type="FunFam" id="3.30.40.10:FF:000393">
    <property type="entry name" value="CLUMA_CG014158, isoform A"/>
    <property type="match status" value="1"/>
</dbReference>
<protein>
    <recommendedName>
        <fullName evidence="4">RING-type E3 ubiquitin transferase</fullName>
        <ecNumber evidence="4">2.3.2.27</ecNumber>
    </recommendedName>
</protein>